<dbReference type="InterPro" id="IPR044839">
    <property type="entry name" value="NDR1-like"/>
</dbReference>
<evidence type="ECO:0000256" key="2">
    <source>
        <dbReference type="ARBA" id="ARBA00022692"/>
    </source>
</evidence>
<protein>
    <submittedName>
        <fullName evidence="7">Late embryogenesis abundant protein</fullName>
    </submittedName>
</protein>
<organism evidence="7 8">
    <name type="scientific">Quillaja saponaria</name>
    <name type="common">Soap bark tree</name>
    <dbReference type="NCBI Taxonomy" id="32244"/>
    <lineage>
        <taxon>Eukaryota</taxon>
        <taxon>Viridiplantae</taxon>
        <taxon>Streptophyta</taxon>
        <taxon>Embryophyta</taxon>
        <taxon>Tracheophyta</taxon>
        <taxon>Spermatophyta</taxon>
        <taxon>Magnoliopsida</taxon>
        <taxon>eudicotyledons</taxon>
        <taxon>Gunneridae</taxon>
        <taxon>Pentapetalae</taxon>
        <taxon>rosids</taxon>
        <taxon>fabids</taxon>
        <taxon>Fabales</taxon>
        <taxon>Quillajaceae</taxon>
        <taxon>Quillaja</taxon>
    </lineage>
</organism>
<dbReference type="AlphaFoldDB" id="A0AAD7M5E9"/>
<dbReference type="PANTHER" id="PTHR31415:SF59">
    <property type="entry name" value="HARPIN-INDUCED 1"/>
    <property type="match status" value="1"/>
</dbReference>
<proteinExistence type="predicted"/>
<comment type="caution">
    <text evidence="7">The sequence shown here is derived from an EMBL/GenBank/DDBJ whole genome shotgun (WGS) entry which is preliminary data.</text>
</comment>
<dbReference type="GO" id="GO:0005886">
    <property type="term" value="C:plasma membrane"/>
    <property type="evidence" value="ECO:0007669"/>
    <property type="project" value="TreeGrafter"/>
</dbReference>
<keyword evidence="8" id="KW-1185">Reference proteome</keyword>
<dbReference type="KEGG" id="qsa:O6P43_008466"/>
<evidence type="ECO:0000313" key="8">
    <source>
        <dbReference type="Proteomes" id="UP001163823"/>
    </source>
</evidence>
<sequence length="220" mass="25497">MNCFSARPTWHSNNGRRRCCSHGFGCFFWTFYTTILLFILSGFIFWFIFLPTNVKFRVTEASLMQFNLTDNSTLYYNLKLNITVRNPNKRIAVNYNRIKATAYYKKRQLQTINLTPFHQGHKNTSFLMPAFEGQQMVVLKGHYLSEYNTQKSVGIFNNINVDLDIRIRAKYGKLKGGSFRPPVISCGLKVPLISNNKSANVFKVTRCKTGYFFADRDSTD</sequence>
<evidence type="ECO:0000256" key="3">
    <source>
        <dbReference type="ARBA" id="ARBA00022989"/>
    </source>
</evidence>
<accession>A0AAD7M5E9</accession>
<comment type="subcellular location">
    <subcellularLocation>
        <location evidence="1">Membrane</location>
        <topology evidence="1">Single-pass membrane protein</topology>
    </subcellularLocation>
</comment>
<dbReference type="Proteomes" id="UP001163823">
    <property type="component" value="Chromosome 4"/>
</dbReference>
<dbReference type="Pfam" id="PF03168">
    <property type="entry name" value="LEA_2"/>
    <property type="match status" value="1"/>
</dbReference>
<name>A0AAD7M5E9_QUISA</name>
<feature type="domain" description="Late embryogenesis abundant protein LEA-2 subgroup" evidence="6">
    <location>
        <begin position="82"/>
        <end position="182"/>
    </location>
</feature>
<keyword evidence="3 5" id="KW-1133">Transmembrane helix</keyword>
<feature type="transmembrane region" description="Helical" evidence="5">
    <location>
        <begin position="26"/>
        <end position="49"/>
    </location>
</feature>
<keyword evidence="2 5" id="KW-0812">Transmembrane</keyword>
<evidence type="ECO:0000256" key="4">
    <source>
        <dbReference type="ARBA" id="ARBA00023136"/>
    </source>
</evidence>
<dbReference type="GO" id="GO:0098542">
    <property type="term" value="P:defense response to other organism"/>
    <property type="evidence" value="ECO:0007669"/>
    <property type="project" value="InterPro"/>
</dbReference>
<evidence type="ECO:0000313" key="7">
    <source>
        <dbReference type="EMBL" id="KAJ7970253.1"/>
    </source>
</evidence>
<gene>
    <name evidence="7" type="ORF">O6P43_008466</name>
</gene>
<reference evidence="7" key="1">
    <citation type="journal article" date="2023" name="Science">
        <title>Elucidation of the pathway for biosynthesis of saponin adjuvants from the soapbark tree.</title>
        <authorList>
            <person name="Reed J."/>
            <person name="Orme A."/>
            <person name="El-Demerdash A."/>
            <person name="Owen C."/>
            <person name="Martin L.B.B."/>
            <person name="Misra R.C."/>
            <person name="Kikuchi S."/>
            <person name="Rejzek M."/>
            <person name="Martin A.C."/>
            <person name="Harkess A."/>
            <person name="Leebens-Mack J."/>
            <person name="Louveau T."/>
            <person name="Stephenson M.J."/>
            <person name="Osbourn A."/>
        </authorList>
    </citation>
    <scope>NUCLEOTIDE SEQUENCE</scope>
    <source>
        <strain evidence="7">S10</strain>
    </source>
</reference>
<dbReference type="GO" id="GO:0009506">
    <property type="term" value="C:plasmodesma"/>
    <property type="evidence" value="ECO:0007669"/>
    <property type="project" value="TreeGrafter"/>
</dbReference>
<dbReference type="PANTHER" id="PTHR31415">
    <property type="entry name" value="OS05G0367900 PROTEIN"/>
    <property type="match status" value="1"/>
</dbReference>
<keyword evidence="4 5" id="KW-0472">Membrane</keyword>
<evidence type="ECO:0000256" key="5">
    <source>
        <dbReference type="SAM" id="Phobius"/>
    </source>
</evidence>
<evidence type="ECO:0000256" key="1">
    <source>
        <dbReference type="ARBA" id="ARBA00004167"/>
    </source>
</evidence>
<dbReference type="EMBL" id="JARAOO010000004">
    <property type="protein sequence ID" value="KAJ7970253.1"/>
    <property type="molecule type" value="Genomic_DNA"/>
</dbReference>
<dbReference type="InterPro" id="IPR004864">
    <property type="entry name" value="LEA_2"/>
</dbReference>
<evidence type="ECO:0000259" key="6">
    <source>
        <dbReference type="Pfam" id="PF03168"/>
    </source>
</evidence>